<dbReference type="Proteomes" id="UP000092583">
    <property type="component" value="Unassembled WGS sequence"/>
</dbReference>
<protein>
    <submittedName>
        <fullName evidence="2">Uncharacterized protein</fullName>
    </submittedName>
</protein>
<evidence type="ECO:0000313" key="2">
    <source>
        <dbReference type="EMBL" id="OCF54580.1"/>
    </source>
</evidence>
<dbReference type="OrthoDB" id="2566521at2759"/>
<name>A0A1B9IGW4_9TREE</name>
<proteinExistence type="predicted"/>
<sequence length="587" mass="65704">MTKLENQDTSARRQKKESPDPAAHERPDSPPLIDADYNPLVTNLSNRILSASSSVVPQTMSSIPSQSDLSTQPSYFTPFTAYPSPAEGSSPPLKSGQTPVESVHPALSTSCPAMDQPKRPPSKRMAFCVDELVHVGQLWDVYRGDLIGCDGISKPQHLILKLMRPNAFPDEYPSDPDDLEAKKKATTSRTQLSPQHSEKIGYIVPALYSSKVPLYQNTTVFLRDAGDADKGCREGSYYWEWEDIKSIELGSPPLREVDYKKVDFLWIELYPDSPIGQTRLRPKAYPEFLLKRHFIPKKESTQSQQPQFASDELRASLSQLLAPTSISSPTTSATTLTTNTAYDTPTVYATSPEKTILPAPVSISSDSKPRADDTSDTISNQPDIYAPRNTANPDSPNQMVFCVDELVYVGKLWDVYRGKLVLCDGTAKHKVMIMKLMRPGCFPEEYPISRGLHLPILSAGTAREYCSRILWNVHLLCEADESDDEEEEGGPPDPWLCAMLMEDVGRGNMFSNNEADFWKEEDREQTHSALSDNLKERREWWSGMRDAWKKFSIPGEVSDVPLLDRSIQGNEKAGRDIFSTSGRPREF</sequence>
<gene>
    <name evidence="2" type="ORF">L486_07712</name>
</gene>
<dbReference type="EMBL" id="KI669469">
    <property type="protein sequence ID" value="OCF54580.1"/>
    <property type="molecule type" value="Genomic_DNA"/>
</dbReference>
<feature type="region of interest" description="Disordered" evidence="1">
    <location>
        <begin position="171"/>
        <end position="191"/>
    </location>
</feature>
<evidence type="ECO:0000256" key="1">
    <source>
        <dbReference type="SAM" id="MobiDB-lite"/>
    </source>
</evidence>
<feature type="region of interest" description="Disordered" evidence="1">
    <location>
        <begin position="1"/>
        <end position="38"/>
    </location>
</feature>
<dbReference type="AlphaFoldDB" id="A0A1B9IGW4"/>
<feature type="compositionally biased region" description="Polar residues" evidence="1">
    <location>
        <begin position="52"/>
        <end position="77"/>
    </location>
</feature>
<keyword evidence="3" id="KW-1185">Reference proteome</keyword>
<reference evidence="2 3" key="1">
    <citation type="submission" date="2013-07" db="EMBL/GenBank/DDBJ databases">
        <title>The Genome Sequence of Kwoniella mangroviensis CBS10435.</title>
        <authorList>
            <consortium name="The Broad Institute Genome Sequencing Platform"/>
            <person name="Cuomo C."/>
            <person name="Litvintseva A."/>
            <person name="Chen Y."/>
            <person name="Heitman J."/>
            <person name="Sun S."/>
            <person name="Springer D."/>
            <person name="Dromer F."/>
            <person name="Young S.K."/>
            <person name="Zeng Q."/>
            <person name="Gargeya S."/>
            <person name="Fitzgerald M."/>
            <person name="Abouelleil A."/>
            <person name="Alvarado L."/>
            <person name="Berlin A.M."/>
            <person name="Chapman S.B."/>
            <person name="Dewar J."/>
            <person name="Goldberg J."/>
            <person name="Griggs A."/>
            <person name="Gujja S."/>
            <person name="Hansen M."/>
            <person name="Howarth C."/>
            <person name="Imamovic A."/>
            <person name="Larimer J."/>
            <person name="McCowan C."/>
            <person name="Murphy C."/>
            <person name="Pearson M."/>
            <person name="Priest M."/>
            <person name="Roberts A."/>
            <person name="Saif S."/>
            <person name="Shea T."/>
            <person name="Sykes S."/>
            <person name="Wortman J."/>
            <person name="Nusbaum C."/>
            <person name="Birren B."/>
        </authorList>
    </citation>
    <scope>NUCLEOTIDE SEQUENCE [LARGE SCALE GENOMIC DNA]</scope>
    <source>
        <strain evidence="2 3">CBS 10435</strain>
    </source>
</reference>
<reference evidence="3" key="2">
    <citation type="submission" date="2013-12" db="EMBL/GenBank/DDBJ databases">
        <title>Evolution of pathogenesis and genome organization in the Tremellales.</title>
        <authorList>
            <person name="Cuomo C."/>
            <person name="Litvintseva A."/>
            <person name="Heitman J."/>
            <person name="Chen Y."/>
            <person name="Sun S."/>
            <person name="Springer D."/>
            <person name="Dromer F."/>
            <person name="Young S."/>
            <person name="Zeng Q."/>
            <person name="Chapman S."/>
            <person name="Gujja S."/>
            <person name="Saif S."/>
            <person name="Birren B."/>
        </authorList>
    </citation>
    <scope>NUCLEOTIDE SEQUENCE [LARGE SCALE GENOMIC DNA]</scope>
    <source>
        <strain evidence="3">CBS 10435</strain>
    </source>
</reference>
<organism evidence="2 3">
    <name type="scientific">Kwoniella mangroviensis CBS 10435</name>
    <dbReference type="NCBI Taxonomy" id="1331196"/>
    <lineage>
        <taxon>Eukaryota</taxon>
        <taxon>Fungi</taxon>
        <taxon>Dikarya</taxon>
        <taxon>Basidiomycota</taxon>
        <taxon>Agaricomycotina</taxon>
        <taxon>Tremellomycetes</taxon>
        <taxon>Tremellales</taxon>
        <taxon>Cryptococcaceae</taxon>
        <taxon>Kwoniella</taxon>
    </lineage>
</organism>
<feature type="region of interest" description="Disordered" evidence="1">
    <location>
        <begin position="52"/>
        <end position="121"/>
    </location>
</feature>
<accession>A0A1B9IGW4</accession>
<evidence type="ECO:0000313" key="3">
    <source>
        <dbReference type="Proteomes" id="UP000092583"/>
    </source>
</evidence>
<feature type="compositionally biased region" description="Basic and acidic residues" evidence="1">
    <location>
        <begin position="16"/>
        <end position="28"/>
    </location>
</feature>
<feature type="region of interest" description="Disordered" evidence="1">
    <location>
        <begin position="359"/>
        <end position="392"/>
    </location>
</feature>